<protein>
    <submittedName>
        <fullName evidence="8">Uncharacterized protein</fullName>
    </submittedName>
</protein>
<dbReference type="InterPro" id="IPR000109">
    <property type="entry name" value="POT_fam"/>
</dbReference>
<gene>
    <name evidence="8" type="ORF">GH714_006566</name>
</gene>
<dbReference type="SUPFAM" id="SSF103473">
    <property type="entry name" value="MFS general substrate transporter"/>
    <property type="match status" value="1"/>
</dbReference>
<feature type="transmembrane region" description="Helical" evidence="7">
    <location>
        <begin position="447"/>
        <end position="466"/>
    </location>
</feature>
<evidence type="ECO:0000313" key="8">
    <source>
        <dbReference type="EMBL" id="KAF2324089.1"/>
    </source>
</evidence>
<comment type="caution">
    <text evidence="8">The sequence shown here is derived from an EMBL/GenBank/DDBJ whole genome shotgun (WGS) entry which is preliminary data.</text>
</comment>
<keyword evidence="3 7" id="KW-0812">Transmembrane</keyword>
<evidence type="ECO:0000313" key="9">
    <source>
        <dbReference type="Proteomes" id="UP000467840"/>
    </source>
</evidence>
<feature type="transmembrane region" description="Helical" evidence="7">
    <location>
        <begin position="206"/>
        <end position="227"/>
    </location>
</feature>
<keyword evidence="9" id="KW-1185">Reference proteome</keyword>
<dbReference type="InterPro" id="IPR036259">
    <property type="entry name" value="MFS_trans_sf"/>
</dbReference>
<keyword evidence="4 7" id="KW-1133">Transmembrane helix</keyword>
<feature type="transmembrane region" description="Helical" evidence="7">
    <location>
        <begin position="72"/>
        <end position="91"/>
    </location>
</feature>
<dbReference type="Proteomes" id="UP000467840">
    <property type="component" value="Chromosome 5"/>
</dbReference>
<name>A0A6A6NG06_HEVBR</name>
<feature type="transmembrane region" description="Helical" evidence="7">
    <location>
        <begin position="98"/>
        <end position="117"/>
    </location>
</feature>
<evidence type="ECO:0000256" key="1">
    <source>
        <dbReference type="ARBA" id="ARBA00004141"/>
    </source>
</evidence>
<evidence type="ECO:0000256" key="3">
    <source>
        <dbReference type="ARBA" id="ARBA00022692"/>
    </source>
</evidence>
<evidence type="ECO:0000256" key="6">
    <source>
        <dbReference type="SAM" id="MobiDB-lite"/>
    </source>
</evidence>
<comment type="subcellular location">
    <subcellularLocation>
        <location evidence="1">Membrane</location>
        <topology evidence="1">Multi-pass membrane protein</topology>
    </subcellularLocation>
</comment>
<dbReference type="Gene3D" id="1.20.1250.20">
    <property type="entry name" value="MFS general substrate transporter like domains"/>
    <property type="match status" value="1"/>
</dbReference>
<dbReference type="GO" id="GO:0016020">
    <property type="term" value="C:membrane"/>
    <property type="evidence" value="ECO:0007669"/>
    <property type="project" value="UniProtKB-SubCell"/>
</dbReference>
<dbReference type="Pfam" id="PF00854">
    <property type="entry name" value="PTR2"/>
    <property type="match status" value="2"/>
</dbReference>
<evidence type="ECO:0000256" key="5">
    <source>
        <dbReference type="ARBA" id="ARBA00023136"/>
    </source>
</evidence>
<evidence type="ECO:0000256" key="2">
    <source>
        <dbReference type="ARBA" id="ARBA00005982"/>
    </source>
</evidence>
<feature type="transmembrane region" description="Helical" evidence="7">
    <location>
        <begin position="399"/>
        <end position="420"/>
    </location>
</feature>
<feature type="compositionally biased region" description="Basic and acidic residues" evidence="6">
    <location>
        <begin position="547"/>
        <end position="581"/>
    </location>
</feature>
<feature type="transmembrane region" description="Helical" evidence="7">
    <location>
        <begin position="137"/>
        <end position="157"/>
    </location>
</feature>
<comment type="similarity">
    <text evidence="2">Belongs to the major facilitator superfamily. Proton-dependent oligopeptide transporter (POT/PTR) (TC 2.A.17) family.</text>
</comment>
<dbReference type="AlphaFoldDB" id="A0A6A6NG06"/>
<feature type="compositionally biased region" description="Basic and acidic residues" evidence="6">
    <location>
        <begin position="524"/>
        <end position="539"/>
    </location>
</feature>
<accession>A0A6A6NG06</accession>
<proteinExistence type="inferred from homology"/>
<feature type="transmembrane region" description="Helical" evidence="7">
    <location>
        <begin position="326"/>
        <end position="346"/>
    </location>
</feature>
<feature type="region of interest" description="Disordered" evidence="6">
    <location>
        <begin position="519"/>
        <end position="581"/>
    </location>
</feature>
<dbReference type="GO" id="GO:0022857">
    <property type="term" value="F:transmembrane transporter activity"/>
    <property type="evidence" value="ECO:0007669"/>
    <property type="project" value="InterPro"/>
</dbReference>
<sequence>MWQSDMEATEADYKSVSKREKGKGGFRACLFVFVMVALENMGFIANMISLVLYFREVMYFNVAGASNTLTNLMGTTFLLTVVGGFISDTYLSRLTTILIFGIIEILALVMMAIQAHAKSLHPTYCGRSSCVEGNTAVMLYASLSLLALGSGGVRGVLPSLGADQFDQNDPEEAKALATYFNWITLSTVLGATVGVTGIVWVSSKDAWYKGFMISTVAAFVGFAVLLFGKPFYHQRKPGESPFIRIAQVIVLVIKNRRLPLPAKPDELYGIRDKETISPEGKLAHTDQFRFLDKAAIVPKDLNIAPRTTFSVQQGFMMNKHLGKFEVPAPSVPVIPLLFMVILIPAYEFLFVPFARKITGHPSGITQLQRVGVGLVLSALSMAVAGVVEEAPSGMKSLSTSFTWLSLSFGYFLSTVFVNIVNSVTERVAPSKQGWLHGDNIDENNLNLFYWFLAVLSCINFANYLYWASWYKYKIDDVDSNKPDIRSTEGLLLSKAENTPESEVKTEAKENKEERIANVENNPESEVKTEAKENKEEILAKVENTPENEVKTEAKEKKEEAKTTAKENKEEVKTEAKKNKEEKAVLEISELPPSCCFCGSEN</sequence>
<feature type="transmembrane region" description="Helical" evidence="7">
    <location>
        <begin position="178"/>
        <end position="200"/>
    </location>
</feature>
<reference evidence="8 9" key="1">
    <citation type="journal article" date="2020" name="Mol. Plant">
        <title>The Chromosome-Based Rubber Tree Genome Provides New Insights into Spurge Genome Evolution and Rubber Biosynthesis.</title>
        <authorList>
            <person name="Liu J."/>
            <person name="Shi C."/>
            <person name="Shi C.C."/>
            <person name="Li W."/>
            <person name="Zhang Q.J."/>
            <person name="Zhang Y."/>
            <person name="Li K."/>
            <person name="Lu H.F."/>
            <person name="Shi C."/>
            <person name="Zhu S.T."/>
            <person name="Xiao Z.Y."/>
            <person name="Nan H."/>
            <person name="Yue Y."/>
            <person name="Zhu X.G."/>
            <person name="Wu Y."/>
            <person name="Hong X.N."/>
            <person name="Fan G.Y."/>
            <person name="Tong Y."/>
            <person name="Zhang D."/>
            <person name="Mao C.L."/>
            <person name="Liu Y.L."/>
            <person name="Hao S.J."/>
            <person name="Liu W.Q."/>
            <person name="Lv M.Q."/>
            <person name="Zhang H.B."/>
            <person name="Liu Y."/>
            <person name="Hu-Tang G.R."/>
            <person name="Wang J.P."/>
            <person name="Wang J.H."/>
            <person name="Sun Y.H."/>
            <person name="Ni S.B."/>
            <person name="Chen W.B."/>
            <person name="Zhang X.C."/>
            <person name="Jiao Y.N."/>
            <person name="Eichler E.E."/>
            <person name="Li G.H."/>
            <person name="Liu X."/>
            <person name="Gao L.Z."/>
        </authorList>
    </citation>
    <scope>NUCLEOTIDE SEQUENCE [LARGE SCALE GENOMIC DNA]</scope>
    <source>
        <strain evidence="9">cv. GT1</strain>
        <tissue evidence="8">Leaf</tissue>
    </source>
</reference>
<dbReference type="PANTHER" id="PTHR11654">
    <property type="entry name" value="OLIGOPEPTIDE TRANSPORTER-RELATED"/>
    <property type="match status" value="1"/>
</dbReference>
<evidence type="ECO:0000256" key="7">
    <source>
        <dbReference type="SAM" id="Phobius"/>
    </source>
</evidence>
<feature type="transmembrane region" description="Helical" evidence="7">
    <location>
        <begin position="28"/>
        <end position="52"/>
    </location>
</feature>
<feature type="transmembrane region" description="Helical" evidence="7">
    <location>
        <begin position="366"/>
        <end position="387"/>
    </location>
</feature>
<organism evidence="8 9">
    <name type="scientific">Hevea brasiliensis</name>
    <name type="common">Para rubber tree</name>
    <name type="synonym">Siphonia brasiliensis</name>
    <dbReference type="NCBI Taxonomy" id="3981"/>
    <lineage>
        <taxon>Eukaryota</taxon>
        <taxon>Viridiplantae</taxon>
        <taxon>Streptophyta</taxon>
        <taxon>Embryophyta</taxon>
        <taxon>Tracheophyta</taxon>
        <taxon>Spermatophyta</taxon>
        <taxon>Magnoliopsida</taxon>
        <taxon>eudicotyledons</taxon>
        <taxon>Gunneridae</taxon>
        <taxon>Pentapetalae</taxon>
        <taxon>rosids</taxon>
        <taxon>fabids</taxon>
        <taxon>Malpighiales</taxon>
        <taxon>Euphorbiaceae</taxon>
        <taxon>Crotonoideae</taxon>
        <taxon>Micrandreae</taxon>
        <taxon>Hevea</taxon>
    </lineage>
</organism>
<keyword evidence="5 7" id="KW-0472">Membrane</keyword>
<dbReference type="EMBL" id="JAAGAX010000001">
    <property type="protein sequence ID" value="KAF2324089.1"/>
    <property type="molecule type" value="Genomic_DNA"/>
</dbReference>
<evidence type="ECO:0000256" key="4">
    <source>
        <dbReference type="ARBA" id="ARBA00022989"/>
    </source>
</evidence>